<name>A0AAD4NGL3_9BILA</name>
<feature type="transmembrane region" description="Helical" evidence="1">
    <location>
        <begin position="85"/>
        <end position="103"/>
    </location>
</feature>
<feature type="transmembrane region" description="Helical" evidence="1">
    <location>
        <begin position="52"/>
        <end position="73"/>
    </location>
</feature>
<comment type="caution">
    <text evidence="2">The sequence shown here is derived from an EMBL/GenBank/DDBJ whole genome shotgun (WGS) entry which is preliminary data.</text>
</comment>
<dbReference type="AlphaFoldDB" id="A0AAD4NGL3"/>
<dbReference type="Proteomes" id="UP001201812">
    <property type="component" value="Unassembled WGS sequence"/>
</dbReference>
<evidence type="ECO:0000256" key="1">
    <source>
        <dbReference type="SAM" id="Phobius"/>
    </source>
</evidence>
<feature type="transmembrane region" description="Helical" evidence="1">
    <location>
        <begin position="134"/>
        <end position="152"/>
    </location>
</feature>
<proteinExistence type="predicted"/>
<dbReference type="EMBL" id="JAKKPZ010000002">
    <property type="protein sequence ID" value="KAI1725242.1"/>
    <property type="molecule type" value="Genomic_DNA"/>
</dbReference>
<keyword evidence="1" id="KW-1133">Transmembrane helix</keyword>
<keyword evidence="1" id="KW-0812">Transmembrane</keyword>
<feature type="transmembrane region" description="Helical" evidence="1">
    <location>
        <begin position="293"/>
        <end position="313"/>
    </location>
</feature>
<accession>A0AAD4NGL3</accession>
<feature type="transmembrane region" description="Helical" evidence="1">
    <location>
        <begin position="164"/>
        <end position="183"/>
    </location>
</feature>
<gene>
    <name evidence="2" type="ORF">DdX_01891</name>
</gene>
<reference evidence="2" key="1">
    <citation type="submission" date="2022-01" db="EMBL/GenBank/DDBJ databases">
        <title>Genome Sequence Resource for Two Populations of Ditylenchus destructor, the Migratory Endoparasitic Phytonematode.</title>
        <authorList>
            <person name="Zhang H."/>
            <person name="Lin R."/>
            <person name="Xie B."/>
        </authorList>
    </citation>
    <scope>NUCLEOTIDE SEQUENCE</scope>
    <source>
        <strain evidence="2">BazhouSP</strain>
    </source>
</reference>
<protein>
    <submittedName>
        <fullName evidence="2">Uncharacterized protein</fullName>
    </submittedName>
</protein>
<evidence type="ECO:0000313" key="3">
    <source>
        <dbReference type="Proteomes" id="UP001201812"/>
    </source>
</evidence>
<keyword evidence="3" id="KW-1185">Reference proteome</keyword>
<organism evidence="2 3">
    <name type="scientific">Ditylenchus destructor</name>
    <dbReference type="NCBI Taxonomy" id="166010"/>
    <lineage>
        <taxon>Eukaryota</taxon>
        <taxon>Metazoa</taxon>
        <taxon>Ecdysozoa</taxon>
        <taxon>Nematoda</taxon>
        <taxon>Chromadorea</taxon>
        <taxon>Rhabditida</taxon>
        <taxon>Tylenchina</taxon>
        <taxon>Tylenchomorpha</taxon>
        <taxon>Sphaerularioidea</taxon>
        <taxon>Anguinidae</taxon>
        <taxon>Anguininae</taxon>
        <taxon>Ditylenchus</taxon>
    </lineage>
</organism>
<evidence type="ECO:0000313" key="2">
    <source>
        <dbReference type="EMBL" id="KAI1725242.1"/>
    </source>
</evidence>
<keyword evidence="1" id="KW-0472">Membrane</keyword>
<feature type="transmembrane region" description="Helical" evidence="1">
    <location>
        <begin position="251"/>
        <end position="273"/>
    </location>
</feature>
<feature type="transmembrane region" description="Helical" evidence="1">
    <location>
        <begin position="203"/>
        <end position="225"/>
    </location>
</feature>
<sequence>MSKLTNSSSVLSLKNVQTAGDNFDYSFNYPEYGDTQVEAIPAHAGPQSAETWIIIVLYAITLLFLLWILLIILVTRPKGNLNVRLFALNLVFMDIIQIVFVLWSEDDKLFRLKSKLGLGFRTFLEKYCLQLEEWSQIIYCTSVTMLIIEAIHRHRTGRSGLHSIIWLFLLMLFDILPLAYMFIKGELYHYVNIMPKPLACYHALALLLATISALVFLVVIVKFGCCRSRSRSPDSTQTEWKMHTIPFCFKSLIRVYFFVLITIIFQYTEVYLISMDITANMVDTSEAMKMMRSYKAILILAFIFVAIVSILGLNPNCSECPQMVEYITTCG</sequence>